<protein>
    <submittedName>
        <fullName evidence="5">Myb domain protein 40</fullName>
    </submittedName>
</protein>
<sequence>MWPLFLQQRRLTSIISRLSSAVASQAASLVDTHLMPLGERCITEPRRPYPRRASMQENLAERLTLQRSLRAHLLPSQIIVSKDKLYIDLVWPATALRAVEALKEREALPLKGAADSGGIGSEADGQHGAELAPGTAGRRCFEGSPLEQHRTRFLAEFLRAFSPSTDVVGADVLIYGRRGITITDVIPVGNYALRIVFSDGHSGGIYPYDYLFHLGREKYAHMRAYIRRLRAKRKSRDPPRRAPSRRFSRAQGVSKEEGPQTNCHGRDGQGSPFHS</sequence>
<evidence type="ECO:0000313" key="5">
    <source>
        <dbReference type="EMBL" id="RNF24467.1"/>
    </source>
</evidence>
<reference evidence="5 6" key="1">
    <citation type="journal article" date="2018" name="BMC Genomics">
        <title>Genomic comparison of Trypanosoma conorhini and Trypanosoma rangeli to Trypanosoma cruzi strains of high and low virulence.</title>
        <authorList>
            <person name="Bradwell K.R."/>
            <person name="Koparde V.N."/>
            <person name="Matveyev A.V."/>
            <person name="Serrano M.G."/>
            <person name="Alves J.M."/>
            <person name="Parikh H."/>
            <person name="Huang B."/>
            <person name="Lee V."/>
            <person name="Espinosa-Alvarez O."/>
            <person name="Ortiz P.A."/>
            <person name="Costa-Martins A.G."/>
            <person name="Teixeira M.M."/>
            <person name="Buck G.A."/>
        </authorList>
    </citation>
    <scope>NUCLEOTIDE SEQUENCE [LARGE SCALE GENOMIC DNA]</scope>
    <source>
        <strain evidence="5 6">025E</strain>
    </source>
</reference>
<evidence type="ECO:0000256" key="2">
    <source>
        <dbReference type="ARBA" id="ARBA00023004"/>
    </source>
</evidence>
<dbReference type="RefSeq" id="XP_029230458.1">
    <property type="nucleotide sequence ID" value="XM_029369455.1"/>
</dbReference>
<proteinExistence type="predicted"/>
<dbReference type="GeneID" id="40316141"/>
<dbReference type="PANTHER" id="PTHR35303">
    <property type="entry name" value="OS02G0197800 PROTEIN"/>
    <property type="match status" value="1"/>
</dbReference>
<evidence type="ECO:0000256" key="3">
    <source>
        <dbReference type="SAM" id="MobiDB-lite"/>
    </source>
</evidence>
<dbReference type="GO" id="GO:0046872">
    <property type="term" value="F:metal ion binding"/>
    <property type="evidence" value="ECO:0007669"/>
    <property type="project" value="UniProtKB-KW"/>
</dbReference>
<gene>
    <name evidence="5" type="ORF">Tco025E_02530</name>
</gene>
<evidence type="ECO:0000313" key="6">
    <source>
        <dbReference type="Proteomes" id="UP000284403"/>
    </source>
</evidence>
<accession>A0A3R7NVS2</accession>
<dbReference type="EMBL" id="MKKU01000100">
    <property type="protein sequence ID" value="RNF24467.1"/>
    <property type="molecule type" value="Genomic_DNA"/>
</dbReference>
<dbReference type="Gene3D" id="3.30.2020.30">
    <property type="match status" value="1"/>
</dbReference>
<name>A0A3R7NVS2_9TRYP</name>
<feature type="domain" description="Gamma-butyrobetaine hydroxylase-like N-terminal" evidence="4">
    <location>
        <begin position="148"/>
        <end position="211"/>
    </location>
</feature>
<keyword evidence="6" id="KW-1185">Reference proteome</keyword>
<dbReference type="OrthoDB" id="19707at2759"/>
<feature type="region of interest" description="Disordered" evidence="3">
    <location>
        <begin position="113"/>
        <end position="134"/>
    </location>
</feature>
<dbReference type="InterPro" id="IPR038492">
    <property type="entry name" value="GBBH-like_N_sf"/>
</dbReference>
<organism evidence="5 6">
    <name type="scientific">Trypanosoma conorhini</name>
    <dbReference type="NCBI Taxonomy" id="83891"/>
    <lineage>
        <taxon>Eukaryota</taxon>
        <taxon>Discoba</taxon>
        <taxon>Euglenozoa</taxon>
        <taxon>Kinetoplastea</taxon>
        <taxon>Metakinetoplastina</taxon>
        <taxon>Trypanosomatida</taxon>
        <taxon>Trypanosomatidae</taxon>
        <taxon>Trypanosoma</taxon>
    </lineage>
</organism>
<dbReference type="InterPro" id="IPR010376">
    <property type="entry name" value="GBBH-like_N"/>
</dbReference>
<feature type="region of interest" description="Disordered" evidence="3">
    <location>
        <begin position="230"/>
        <end position="275"/>
    </location>
</feature>
<comment type="caution">
    <text evidence="5">The sequence shown here is derived from an EMBL/GenBank/DDBJ whole genome shotgun (WGS) entry which is preliminary data.</text>
</comment>
<dbReference type="Pfam" id="PF06155">
    <property type="entry name" value="GBBH-like_N"/>
    <property type="match status" value="1"/>
</dbReference>
<keyword evidence="1" id="KW-0479">Metal-binding</keyword>
<dbReference type="Proteomes" id="UP000284403">
    <property type="component" value="Unassembled WGS sequence"/>
</dbReference>
<dbReference type="PANTHER" id="PTHR35303:SF5">
    <property type="entry name" value="OS02G0197800 PROTEIN"/>
    <property type="match status" value="1"/>
</dbReference>
<evidence type="ECO:0000259" key="4">
    <source>
        <dbReference type="Pfam" id="PF06155"/>
    </source>
</evidence>
<keyword evidence="2" id="KW-0408">Iron</keyword>
<evidence type="ECO:0000256" key="1">
    <source>
        <dbReference type="ARBA" id="ARBA00022723"/>
    </source>
</evidence>
<dbReference type="AlphaFoldDB" id="A0A3R7NVS2"/>